<protein>
    <submittedName>
        <fullName evidence="1">Uncharacterized protein</fullName>
    </submittedName>
</protein>
<dbReference type="EMBL" id="KD200837">
    <property type="protein sequence ID" value="EMS52934.1"/>
    <property type="molecule type" value="Genomic_DNA"/>
</dbReference>
<evidence type="ECO:0000313" key="1">
    <source>
        <dbReference type="EMBL" id="EMS52934.1"/>
    </source>
</evidence>
<dbReference type="AlphaFoldDB" id="M7ZXT4"/>
<proteinExistence type="predicted"/>
<dbReference type="OMA" id="LIMVQVC"/>
<name>M7ZXT4_TRIUA</name>
<organism evidence="1">
    <name type="scientific">Triticum urartu</name>
    <name type="common">Red wild einkorn</name>
    <name type="synonym">Crithodium urartu</name>
    <dbReference type="NCBI Taxonomy" id="4572"/>
    <lineage>
        <taxon>Eukaryota</taxon>
        <taxon>Viridiplantae</taxon>
        <taxon>Streptophyta</taxon>
        <taxon>Embryophyta</taxon>
        <taxon>Tracheophyta</taxon>
        <taxon>Spermatophyta</taxon>
        <taxon>Magnoliopsida</taxon>
        <taxon>Liliopsida</taxon>
        <taxon>Poales</taxon>
        <taxon>Poaceae</taxon>
        <taxon>BOP clade</taxon>
        <taxon>Pooideae</taxon>
        <taxon>Triticodae</taxon>
        <taxon>Triticeae</taxon>
        <taxon>Triticinae</taxon>
        <taxon>Triticum</taxon>
    </lineage>
</organism>
<accession>M7ZXT4</accession>
<sequence>MAHNPACSVDVYAIIVLNRCLASVTSVGLIMVQVCAVGASITCSATCQSNSLARTLTMCASDFGRTLLSTLYHTLPNYKAFLLYVSQVLLPLEHVDLIVHDFERTLLSTLYRILPNYKEFLLYILPTLKS</sequence>
<gene>
    <name evidence="1" type="ORF">TRIUR3_34348</name>
</gene>
<reference evidence="1" key="1">
    <citation type="journal article" date="2013" name="Nature">
        <title>Draft genome of the wheat A-genome progenitor Triticum urartu.</title>
        <authorList>
            <person name="Ling H.Q."/>
            <person name="Zhao S."/>
            <person name="Liu D."/>
            <person name="Wang J."/>
            <person name="Sun H."/>
            <person name="Zhang C."/>
            <person name="Fan H."/>
            <person name="Li D."/>
            <person name="Dong L."/>
            <person name="Tao Y."/>
            <person name="Gao C."/>
            <person name="Wu H."/>
            <person name="Li Y."/>
            <person name="Cui Y."/>
            <person name="Guo X."/>
            <person name="Zheng S."/>
            <person name="Wang B."/>
            <person name="Yu K."/>
            <person name="Liang Q."/>
            <person name="Yang W."/>
            <person name="Lou X."/>
            <person name="Chen J."/>
            <person name="Feng M."/>
            <person name="Jian J."/>
            <person name="Zhang X."/>
            <person name="Luo G."/>
            <person name="Jiang Y."/>
            <person name="Liu J."/>
            <person name="Wang Z."/>
            <person name="Sha Y."/>
            <person name="Zhang B."/>
            <person name="Wu H."/>
            <person name="Tang D."/>
            <person name="Shen Q."/>
            <person name="Xue P."/>
            <person name="Zou S."/>
            <person name="Wang X."/>
            <person name="Liu X."/>
            <person name="Wang F."/>
            <person name="Yang Y."/>
            <person name="An X."/>
            <person name="Dong Z."/>
            <person name="Zhang K."/>
            <person name="Zhang X."/>
            <person name="Luo M.C."/>
            <person name="Dvorak J."/>
            <person name="Tong Y."/>
            <person name="Wang J."/>
            <person name="Yang H."/>
            <person name="Li Z."/>
            <person name="Wang D."/>
            <person name="Zhang A."/>
            <person name="Wang J."/>
        </authorList>
    </citation>
    <scope>NUCLEOTIDE SEQUENCE</scope>
</reference>